<name>A0A2K9LGJ8_9GAMM</name>
<evidence type="ECO:0000256" key="1">
    <source>
        <dbReference type="SAM" id="Coils"/>
    </source>
</evidence>
<evidence type="ECO:0000313" key="3">
    <source>
        <dbReference type="EMBL" id="AUM11347.1"/>
    </source>
</evidence>
<keyword evidence="4" id="KW-1185">Reference proteome</keyword>
<proteinExistence type="predicted"/>
<dbReference type="InterPro" id="IPR005646">
    <property type="entry name" value="FapA"/>
</dbReference>
<feature type="domain" description="Flagellar Assembly Protein A N-terminal region" evidence="2">
    <location>
        <begin position="87"/>
        <end position="263"/>
    </location>
</feature>
<dbReference type="Pfam" id="PF20250">
    <property type="entry name" value="FapA_N"/>
    <property type="match status" value="1"/>
</dbReference>
<protein>
    <recommendedName>
        <fullName evidence="2">Flagellar Assembly Protein A N-terminal region domain-containing protein</fullName>
    </recommendedName>
</protein>
<accession>A0A2K9LGJ8</accession>
<dbReference type="PANTHER" id="PTHR38032:SF1">
    <property type="entry name" value="RNA-BINDING PROTEIN KHPB N-TERMINAL DOMAIN-CONTAINING PROTEIN"/>
    <property type="match status" value="1"/>
</dbReference>
<organism evidence="3 4">
    <name type="scientific">Ketobacter alkanivorans</name>
    <dbReference type="NCBI Taxonomy" id="1917421"/>
    <lineage>
        <taxon>Bacteria</taxon>
        <taxon>Pseudomonadati</taxon>
        <taxon>Pseudomonadota</taxon>
        <taxon>Gammaproteobacteria</taxon>
        <taxon>Pseudomonadales</taxon>
        <taxon>Ketobacteraceae</taxon>
        <taxon>Ketobacter</taxon>
    </lineage>
</organism>
<dbReference type="EMBL" id="CP022684">
    <property type="protein sequence ID" value="AUM11347.1"/>
    <property type="molecule type" value="Genomic_DNA"/>
</dbReference>
<dbReference type="RefSeq" id="WP_101892687.1">
    <property type="nucleotide sequence ID" value="NZ_CP022684.1"/>
</dbReference>
<evidence type="ECO:0000313" key="4">
    <source>
        <dbReference type="Proteomes" id="UP000235116"/>
    </source>
</evidence>
<dbReference type="OrthoDB" id="5807941at2"/>
<reference evidence="4" key="1">
    <citation type="submission" date="2017-08" db="EMBL/GenBank/DDBJ databases">
        <title>Direct submision.</title>
        <authorList>
            <person name="Kim S.-J."/>
            <person name="Rhee S.-K."/>
        </authorList>
    </citation>
    <scope>NUCLEOTIDE SEQUENCE [LARGE SCALE GENOMIC DNA]</scope>
    <source>
        <strain evidence="4">GI5</strain>
    </source>
</reference>
<dbReference type="InterPro" id="IPR046866">
    <property type="entry name" value="FapA_N"/>
</dbReference>
<keyword evidence="1" id="KW-0175">Coiled coil</keyword>
<sequence>MNNLRFEASEDGKEIHLIMINMDQASLTVEFLRNQFNITEFRSFYLLESSLIKAISLYKNKALEPGNENGLTEPVDFVVAERRDAMISIELGENKMSCSLLVETAYGAPNPTRENLKAYLTKTGIIKGINETILDSICTKIDNVAPGTVIKEIVANGKPAGQSRQARLEVLVMPVQDRLMKPKLRNDGTVDMHDFGEIEMVEVGEALMKRIPPVVGELGFNVMGEIVAPPKPQDRVLSVGEGAEISATDKNLLVASRRGVPLKIDDGIMVSDAYCVGDVDLNTGNIDFDGTVIVKGSVKEGMSVKATGKVLITDYLESAHIYAGDEVVIGKGILGRQKTTTSNDDDPYTACIETPSTVFSNYIQYASIRAGGTITAAKHIMHSDIMGTDIVVLSPKKNEGKIIGGVVRPLNSLSCNTLGGPSYIPTMVDFSSRFSVQLTELSDIREDMGERLNVIRGMKEALRRIDDKSAGGDVAEQVSKIANTVAHFEAVIKELKAKRASIIEEVSRIVDNLEVTVQKALFPGVQVTFVQNAVPVKQERDGCRIKAKDDGITYFTLD</sequence>
<dbReference type="InterPro" id="IPR046865">
    <property type="entry name" value="FapA_b_solenoid"/>
</dbReference>
<dbReference type="Pfam" id="PF03961">
    <property type="entry name" value="FapA"/>
    <property type="match status" value="1"/>
</dbReference>
<gene>
    <name evidence="3" type="ORF">Kalk_02400</name>
</gene>
<dbReference type="Proteomes" id="UP000235116">
    <property type="component" value="Chromosome"/>
</dbReference>
<feature type="coiled-coil region" evidence="1">
    <location>
        <begin position="485"/>
        <end position="512"/>
    </location>
</feature>
<dbReference type="PANTHER" id="PTHR38032">
    <property type="entry name" value="POLYMERASE-RELATED"/>
    <property type="match status" value="1"/>
</dbReference>
<evidence type="ECO:0000259" key="2">
    <source>
        <dbReference type="Pfam" id="PF20250"/>
    </source>
</evidence>
<dbReference type="AlphaFoldDB" id="A0A2K9LGJ8"/>
<dbReference type="KEGG" id="kak:Kalk_02400"/>